<organism evidence="2">
    <name type="scientific">Leptospirillum sp. Group II '5-way CG'</name>
    <dbReference type="NCBI Taxonomy" id="419541"/>
    <lineage>
        <taxon>Bacteria</taxon>
        <taxon>Pseudomonadati</taxon>
        <taxon>Nitrospirota</taxon>
        <taxon>Nitrospiria</taxon>
        <taxon>Nitrospirales</taxon>
        <taxon>Nitrospiraceae</taxon>
        <taxon>Leptospirillum</taxon>
    </lineage>
</organism>
<dbReference type="Gene3D" id="1.25.40.10">
    <property type="entry name" value="Tetratricopeptide repeat domain"/>
    <property type="match status" value="1"/>
</dbReference>
<reference evidence="2" key="1">
    <citation type="journal article" date="2004" name="Nature">
        <title>Community structure and metabolism through reconstruction of microbial genomes from the environment.</title>
        <authorList>
            <person name="Tyson G.W."/>
            <person name="Chapman J."/>
            <person name="Hugenholtz P."/>
            <person name="Allen E.E."/>
            <person name="Ram R.J."/>
            <person name="Richardson P.M."/>
            <person name="Solovyev V.V."/>
            <person name="Rubin E.M."/>
            <person name="Rokhsar D.S."/>
            <person name="Banfield J.F."/>
        </authorList>
    </citation>
    <scope>NUCLEOTIDE SEQUENCE [LARGE SCALE GENOMIC DNA]</scope>
</reference>
<dbReference type="SUPFAM" id="SSF48452">
    <property type="entry name" value="TPR-like"/>
    <property type="match status" value="1"/>
</dbReference>
<reference evidence="2" key="2">
    <citation type="journal article" date="2008" name="PLoS Biol.">
        <title>Population genomic analysis of strain variation in Leptospirillum group II bacteria involved in acid mine drainage formation.</title>
        <authorList>
            <person name="Simmons S.L."/>
            <person name="Dibartolo G."/>
            <person name="Denef V.J."/>
            <person name="Goltsman D.S."/>
            <person name="Thelen M.P."/>
            <person name="Banfield J.F."/>
        </authorList>
    </citation>
    <scope>NUCLEOTIDE SEQUENCE [LARGE SCALE GENOMIC DNA]</scope>
</reference>
<keyword evidence="1" id="KW-0472">Membrane</keyword>
<evidence type="ECO:0000256" key="1">
    <source>
        <dbReference type="SAM" id="Phobius"/>
    </source>
</evidence>
<feature type="transmembrane region" description="Helical" evidence="1">
    <location>
        <begin position="25"/>
        <end position="47"/>
    </location>
</feature>
<dbReference type="AlphaFoldDB" id="B6AM34"/>
<proteinExistence type="predicted"/>
<dbReference type="InterPro" id="IPR011990">
    <property type="entry name" value="TPR-like_helical_dom_sf"/>
</dbReference>
<dbReference type="EMBL" id="DS995259">
    <property type="protein sequence ID" value="EDZ39541.1"/>
    <property type="molecule type" value="Genomic_DNA"/>
</dbReference>
<evidence type="ECO:0000313" key="2">
    <source>
        <dbReference type="EMBL" id="EDZ39541.1"/>
    </source>
</evidence>
<sequence length="500" mass="55934">MDLIRCATKKGISKRDSPQKRGKETFFLFIAILGGFIIIWVNGIFFFPERAFGGTPPPSDSKNELHGPLQLVLKNIAEKKYDPAYQMVLVYWKTHPLDWEALFLKAFLERKLGNPQKSLDTTIFALHSHPLDYDLIRLGAEDLIDLKHYRQARAVLTILTKRNPDDPIVLADLLKLSVPLGFFQSDPFFDQHIAITTGPTVPISFDAVSLTEFDRWSLTSRILGMSYNGGSSLAVDTFLETPLYEDTVRFVVGRTEYLGGAQSLGSGWENFTYAGIDVSKGALFHGLFEAGNTQIRPSPGFYTHMTSNLGRFSLDVQGYDNMIWGDFGQSILLDGIETGGVLSLTTRILPHFWAGVQYWYFQYDLNGGSVPWGILHNSTGYLDVNVLNTPSIDLFAGYDSWDVATVSPSEITLIPMIPQMGYFYGGFNVHKNFHKFTLQAQAEVIDNVTVSPFLAYDAGAGFGYHPFSHIDLLGAFTYFNESTVVYGPMEVYTAIVRVTF</sequence>
<gene>
    <name evidence="2" type="ORF">CGL2_11277179</name>
</gene>
<protein>
    <submittedName>
        <fullName evidence="2">Uncharacterized protein</fullName>
    </submittedName>
</protein>
<name>B6AM34_9BACT</name>
<keyword evidence="1" id="KW-1133">Transmembrane helix</keyword>
<keyword evidence="1" id="KW-0812">Transmembrane</keyword>
<accession>B6AM34</accession>